<gene>
    <name evidence="1" type="ORF">BDA96_02G082400</name>
</gene>
<dbReference type="Proteomes" id="UP000807115">
    <property type="component" value="Chromosome 2"/>
</dbReference>
<evidence type="ECO:0000313" key="1">
    <source>
        <dbReference type="EMBL" id="KAG0542196.1"/>
    </source>
</evidence>
<dbReference type="AlphaFoldDB" id="A0A921RMJ0"/>
<dbReference type="EMBL" id="CM027681">
    <property type="protein sequence ID" value="KAG0542196.1"/>
    <property type="molecule type" value="Genomic_DNA"/>
</dbReference>
<reference evidence="1" key="1">
    <citation type="journal article" date="2019" name="BMC Genomics">
        <title>A new reference genome for Sorghum bicolor reveals high levels of sequence similarity between sweet and grain genotypes: implications for the genetics of sugar metabolism.</title>
        <authorList>
            <person name="Cooper E.A."/>
            <person name="Brenton Z.W."/>
            <person name="Flinn B.S."/>
            <person name="Jenkins J."/>
            <person name="Shu S."/>
            <person name="Flowers D."/>
            <person name="Luo F."/>
            <person name="Wang Y."/>
            <person name="Xia P."/>
            <person name="Barry K."/>
            <person name="Daum C."/>
            <person name="Lipzen A."/>
            <person name="Yoshinaga Y."/>
            <person name="Schmutz J."/>
            <person name="Saski C."/>
            <person name="Vermerris W."/>
            <person name="Kresovich S."/>
        </authorList>
    </citation>
    <scope>NUCLEOTIDE SEQUENCE</scope>
</reference>
<comment type="caution">
    <text evidence="1">The sequence shown here is derived from an EMBL/GenBank/DDBJ whole genome shotgun (WGS) entry which is preliminary data.</text>
</comment>
<organism evidence="1 2">
    <name type="scientific">Sorghum bicolor</name>
    <name type="common">Sorghum</name>
    <name type="synonym">Sorghum vulgare</name>
    <dbReference type="NCBI Taxonomy" id="4558"/>
    <lineage>
        <taxon>Eukaryota</taxon>
        <taxon>Viridiplantae</taxon>
        <taxon>Streptophyta</taxon>
        <taxon>Embryophyta</taxon>
        <taxon>Tracheophyta</taxon>
        <taxon>Spermatophyta</taxon>
        <taxon>Magnoliopsida</taxon>
        <taxon>Liliopsida</taxon>
        <taxon>Poales</taxon>
        <taxon>Poaceae</taxon>
        <taxon>PACMAD clade</taxon>
        <taxon>Panicoideae</taxon>
        <taxon>Andropogonodae</taxon>
        <taxon>Andropogoneae</taxon>
        <taxon>Sorghinae</taxon>
        <taxon>Sorghum</taxon>
    </lineage>
</organism>
<name>A0A921RMJ0_SORBI</name>
<reference evidence="1" key="2">
    <citation type="submission" date="2020-10" db="EMBL/GenBank/DDBJ databases">
        <authorList>
            <person name="Cooper E.A."/>
            <person name="Brenton Z.W."/>
            <person name="Flinn B.S."/>
            <person name="Jenkins J."/>
            <person name="Shu S."/>
            <person name="Flowers D."/>
            <person name="Luo F."/>
            <person name="Wang Y."/>
            <person name="Xia P."/>
            <person name="Barry K."/>
            <person name="Daum C."/>
            <person name="Lipzen A."/>
            <person name="Yoshinaga Y."/>
            <person name="Schmutz J."/>
            <person name="Saski C."/>
            <person name="Vermerris W."/>
            <person name="Kresovich S."/>
        </authorList>
    </citation>
    <scope>NUCLEOTIDE SEQUENCE</scope>
</reference>
<evidence type="ECO:0000313" key="2">
    <source>
        <dbReference type="Proteomes" id="UP000807115"/>
    </source>
</evidence>
<protein>
    <submittedName>
        <fullName evidence="1">Uncharacterized protein</fullName>
    </submittedName>
</protein>
<proteinExistence type="predicted"/>
<sequence length="79" mass="9390">MNRFKSVLDDLELKQLYLHSRCFTWRSEISFSDRFIFCNRDWEITNSNCYVQGRESAAPCFNQAVEEGLSWHVHLGDKI</sequence>
<accession>A0A921RMJ0</accession>